<accession>A0A5S3PSL8</accession>
<comment type="subcellular location">
    <subcellularLocation>
        <location evidence="1">Cell outer membrane</location>
    </subcellularLocation>
</comment>
<proteinExistence type="predicted"/>
<comment type="caution">
    <text evidence="4">The sequence shown here is derived from an EMBL/GenBank/DDBJ whole genome shotgun (WGS) entry which is preliminary data.</text>
</comment>
<protein>
    <submittedName>
        <fullName evidence="4">TonB-dependent receptor</fullName>
    </submittedName>
</protein>
<organism evidence="4 5">
    <name type="scientific">Maribacter algarum</name>
    <name type="common">ex Zhang et al. 2020</name>
    <dbReference type="NCBI Taxonomy" id="2578118"/>
    <lineage>
        <taxon>Bacteria</taxon>
        <taxon>Pseudomonadati</taxon>
        <taxon>Bacteroidota</taxon>
        <taxon>Flavobacteriia</taxon>
        <taxon>Flavobacteriales</taxon>
        <taxon>Flavobacteriaceae</taxon>
        <taxon>Maribacter</taxon>
    </lineage>
</organism>
<evidence type="ECO:0000313" key="5">
    <source>
        <dbReference type="Proteomes" id="UP000310314"/>
    </source>
</evidence>
<evidence type="ECO:0000313" key="4">
    <source>
        <dbReference type="EMBL" id="TMM57981.1"/>
    </source>
</evidence>
<dbReference type="AlphaFoldDB" id="A0A5S3PSL8"/>
<dbReference type="GO" id="GO:0009279">
    <property type="term" value="C:cell outer membrane"/>
    <property type="evidence" value="ECO:0007669"/>
    <property type="project" value="UniProtKB-SubCell"/>
</dbReference>
<reference evidence="4 5" key="1">
    <citation type="submission" date="2019-05" db="EMBL/GenBank/DDBJ databases">
        <authorList>
            <person name="Zhang J.-Y."/>
            <person name="Feg X."/>
            <person name="Du Z.-J."/>
        </authorList>
    </citation>
    <scope>NUCLEOTIDE SEQUENCE [LARGE SCALE GENOMIC DNA]</scope>
    <source>
        <strain evidence="4 5">RZ26</strain>
    </source>
</reference>
<gene>
    <name evidence="4" type="ORF">FEE95_00705</name>
</gene>
<dbReference type="EMBL" id="VATY01000001">
    <property type="protein sequence ID" value="TMM57981.1"/>
    <property type="molecule type" value="Genomic_DNA"/>
</dbReference>
<evidence type="ECO:0000256" key="3">
    <source>
        <dbReference type="ARBA" id="ARBA00023237"/>
    </source>
</evidence>
<keyword evidence="3" id="KW-0998">Cell outer membrane</keyword>
<evidence type="ECO:0000256" key="1">
    <source>
        <dbReference type="ARBA" id="ARBA00004442"/>
    </source>
</evidence>
<keyword evidence="2" id="KW-0472">Membrane</keyword>
<dbReference type="SUPFAM" id="SSF56935">
    <property type="entry name" value="Porins"/>
    <property type="match status" value="1"/>
</dbReference>
<sequence>MQKEHLTLLFILVLCQFGWAQEEEEDNIGTETVTVTKAYTPTISDAFKIKSIPIMNDSIALQKKKIDYSIFSVPVASTFSPAKGTASKVKKTPPPILYNSYASAGGGNPANIMAKFYTSRTIDRESGYTVGLEHNSSRADIGGVELDNFYSNSQLEGSYKNRDRDYDWGIDLGFQHQLYNWYGTPEGLFGEAPFVNSDIAIDARQNYFMGEVGAHINLEDSYFKGTEIKYRRFWDAVKSGENRVVFIPEFEFPVAEETVGIKFKVDYVNGSFENASLNNTENIQGINYSHLQVGVNPTLTMLRDDLTLNLGVNLVYGLDGERSDSNFYVYPTVTASYRLLNDVAIAYGGIEGELVQNSYYGFVEENPYVSPTLTVAPTDKQYDAYFGLRGQLFPNLSYNVKASYKAENRKPLFKLNPRNDFRTDDKQYYLGNSFEVFSLDGVTIGDDVKTFGIFGELNVDVNRNFTLGVNAEYFNYSTETDLPAWNLPDLKGSLFLDYQIGEKWYLGANLFYVGERQDFSTIAVENTPQQDFPATIIDLDSYFDANAHIGYRITDQLSVFVRGSNLANNNYQRWANFRVQGLQVLGGATYKFDF</sequence>
<dbReference type="OrthoDB" id="1264254at2"/>
<dbReference type="RefSeq" id="WP_138655913.1">
    <property type="nucleotide sequence ID" value="NZ_VATY01000001.1"/>
</dbReference>
<dbReference type="Proteomes" id="UP000310314">
    <property type="component" value="Unassembled WGS sequence"/>
</dbReference>
<keyword evidence="5" id="KW-1185">Reference proteome</keyword>
<dbReference type="InterPro" id="IPR036942">
    <property type="entry name" value="Beta-barrel_TonB_sf"/>
</dbReference>
<keyword evidence="4" id="KW-0675">Receptor</keyword>
<name>A0A5S3PSL8_9FLAO</name>
<evidence type="ECO:0000256" key="2">
    <source>
        <dbReference type="ARBA" id="ARBA00023136"/>
    </source>
</evidence>
<dbReference type="Gene3D" id="2.40.170.20">
    <property type="entry name" value="TonB-dependent receptor, beta-barrel domain"/>
    <property type="match status" value="1"/>
</dbReference>